<dbReference type="EMBL" id="QZJZ01000090">
    <property type="protein sequence ID" value="RJP56829.1"/>
    <property type="molecule type" value="Genomic_DNA"/>
</dbReference>
<sequence>MSDSFLQQINTDTTAVASPADVQLLADMLDYEIYRRYEDDKLSFFVPHETQKRFLDSSARVKAFIGGNRSGKTTAGAVDMILECIGG</sequence>
<comment type="caution">
    <text evidence="1">The sequence shown here is derived from an EMBL/GenBank/DDBJ whole genome shotgun (WGS) entry which is preliminary data.</text>
</comment>
<evidence type="ECO:0000313" key="2">
    <source>
        <dbReference type="Proteomes" id="UP000266426"/>
    </source>
</evidence>
<feature type="non-terminal residue" evidence="1">
    <location>
        <position position="87"/>
    </location>
</feature>
<organism evidence="1 2">
    <name type="scientific">Candidatus Auribacter fodinae</name>
    <dbReference type="NCBI Taxonomy" id="2093366"/>
    <lineage>
        <taxon>Bacteria</taxon>
        <taxon>Pseudomonadati</taxon>
        <taxon>Candidatus Auribacterota</taxon>
        <taxon>Candidatus Auribacteria</taxon>
        <taxon>Candidatus Auribacterales</taxon>
        <taxon>Candidatus Auribacteraceae</taxon>
        <taxon>Candidatus Auribacter</taxon>
    </lineage>
</organism>
<dbReference type="AlphaFoldDB" id="A0A3A4QVX8"/>
<evidence type="ECO:0000313" key="1">
    <source>
        <dbReference type="EMBL" id="RJP56829.1"/>
    </source>
</evidence>
<reference evidence="1 2" key="1">
    <citation type="journal article" date="2017" name="ISME J.">
        <title>Energy and carbon metabolisms in a deep terrestrial subsurface fluid microbial community.</title>
        <authorList>
            <person name="Momper L."/>
            <person name="Jungbluth S.P."/>
            <person name="Lee M.D."/>
            <person name="Amend J.P."/>
        </authorList>
    </citation>
    <scope>NUCLEOTIDE SEQUENCE [LARGE SCALE GENOMIC DNA]</scope>
    <source>
        <strain evidence="1">SURF_26</strain>
    </source>
</reference>
<gene>
    <name evidence="1" type="ORF">C4541_11485</name>
</gene>
<proteinExistence type="predicted"/>
<dbReference type="Proteomes" id="UP000266426">
    <property type="component" value="Unassembled WGS sequence"/>
</dbReference>
<accession>A0A3A4QVX8</accession>
<protein>
    <submittedName>
        <fullName evidence="1">Uncharacterized protein</fullName>
    </submittedName>
</protein>
<name>A0A3A4QVX8_9BACT</name>